<keyword evidence="6" id="KW-1185">Reference proteome</keyword>
<feature type="compositionally biased region" description="Basic and acidic residues" evidence="4">
    <location>
        <begin position="44"/>
        <end position="62"/>
    </location>
</feature>
<evidence type="ECO:0000313" key="5">
    <source>
        <dbReference type="EMBL" id="CAK9177010.1"/>
    </source>
</evidence>
<name>A0ABC8U5H8_9AQUA</name>
<dbReference type="Pfam" id="PF05701">
    <property type="entry name" value="WEMBL"/>
    <property type="match status" value="1"/>
</dbReference>
<reference evidence="5 6" key="1">
    <citation type="submission" date="2024-02" db="EMBL/GenBank/DDBJ databases">
        <authorList>
            <person name="Vignale AGUSTIN F."/>
            <person name="Sosa J E."/>
            <person name="Modenutti C."/>
        </authorList>
    </citation>
    <scope>NUCLEOTIDE SEQUENCE [LARGE SCALE GENOMIC DNA]</scope>
</reference>
<protein>
    <submittedName>
        <fullName evidence="5">Uncharacterized protein</fullName>
    </submittedName>
</protein>
<evidence type="ECO:0000256" key="3">
    <source>
        <dbReference type="SAM" id="Coils"/>
    </source>
</evidence>
<comment type="caution">
    <text evidence="5">The sequence shown here is derived from an EMBL/GenBank/DDBJ whole genome shotgun (WGS) entry which is preliminary data.</text>
</comment>
<dbReference type="PANTHER" id="PTHR32054:SF31">
    <property type="entry name" value="PROTEIN WEAK CHLOROPLAST MOVEMENT UNDER BLUE LIGHT 1"/>
    <property type="match status" value="1"/>
</dbReference>
<feature type="region of interest" description="Disordered" evidence="4">
    <location>
        <begin position="40"/>
        <end position="85"/>
    </location>
</feature>
<proteinExistence type="inferred from homology"/>
<feature type="coiled-coil region" evidence="3">
    <location>
        <begin position="279"/>
        <end position="355"/>
    </location>
</feature>
<accession>A0ABC8U5H8</accession>
<evidence type="ECO:0000313" key="6">
    <source>
        <dbReference type="Proteomes" id="UP001642360"/>
    </source>
</evidence>
<dbReference type="InterPro" id="IPR008545">
    <property type="entry name" value="Web"/>
</dbReference>
<feature type="compositionally biased region" description="Polar residues" evidence="4">
    <location>
        <begin position="69"/>
        <end position="79"/>
    </location>
</feature>
<dbReference type="Proteomes" id="UP001642360">
    <property type="component" value="Unassembled WGS sequence"/>
</dbReference>
<keyword evidence="2 3" id="KW-0175">Coiled coil</keyword>
<dbReference type="PANTHER" id="PTHR32054">
    <property type="entry name" value="HEAVY CHAIN, PUTATIVE, EXPRESSED-RELATED-RELATED"/>
    <property type="match status" value="1"/>
</dbReference>
<dbReference type="EMBL" id="CAUOFW020006946">
    <property type="protein sequence ID" value="CAK9177010.1"/>
    <property type="molecule type" value="Genomic_DNA"/>
</dbReference>
<feature type="compositionally biased region" description="Polar residues" evidence="4">
    <location>
        <begin position="119"/>
        <end position="135"/>
    </location>
</feature>
<evidence type="ECO:0000256" key="4">
    <source>
        <dbReference type="SAM" id="MobiDB-lite"/>
    </source>
</evidence>
<organism evidence="5 6">
    <name type="scientific">Ilex paraguariensis</name>
    <name type="common">yerba mate</name>
    <dbReference type="NCBI Taxonomy" id="185542"/>
    <lineage>
        <taxon>Eukaryota</taxon>
        <taxon>Viridiplantae</taxon>
        <taxon>Streptophyta</taxon>
        <taxon>Embryophyta</taxon>
        <taxon>Tracheophyta</taxon>
        <taxon>Spermatophyta</taxon>
        <taxon>Magnoliopsida</taxon>
        <taxon>eudicotyledons</taxon>
        <taxon>Gunneridae</taxon>
        <taxon>Pentapetalae</taxon>
        <taxon>asterids</taxon>
        <taxon>campanulids</taxon>
        <taxon>Aquifoliales</taxon>
        <taxon>Aquifoliaceae</taxon>
        <taxon>Ilex</taxon>
    </lineage>
</organism>
<sequence length="484" mass="53255">MKSSSSLGASMPDYSFQAYEAIKRTATRKQVQVLAAGYPVSTSRVDKTRHDHPGSVDKDCKAGGRKNTFDGSQLQQEVSVPSIKNPELLDPLKQAYLTGFSESIPLDTSETKPNAALKQPQQNGTIDSDHVQPNGTSGGPAVELGASLVLSRNPTLEPQKEENITGSSEVKPDDALLLSKEGDPVGSVGVADDEIIASASSPQLRDSENGHRVVSFNEDAQVLAKVSRVAVKTPEPIDHTNYVEKVNISRGQIDTAAPFESVKEAVSKFGGIVDWKVHRLQIVERHKFIEQELERAQEEIPFLKKKSEAAEYAKIQVLKELESTKRLIEELKLNLERAQREELQAKQDSELAKLRVEELEQGIAEEAGVAPKAQLEFVGARHSAAISKLNSVKDELEEIHKDYSLLVPEKDKAVMKAVAAMSASKLEKTVEDLTIELIATKETFESAHLEAEEHRIGATMAREQDTLNWEKELKQAEEELEGLN</sequence>
<feature type="region of interest" description="Disordered" evidence="4">
    <location>
        <begin position="104"/>
        <end position="142"/>
    </location>
</feature>
<evidence type="ECO:0000256" key="1">
    <source>
        <dbReference type="ARBA" id="ARBA00005485"/>
    </source>
</evidence>
<comment type="similarity">
    <text evidence="1">Belongs to the WEB family.</text>
</comment>
<dbReference type="AlphaFoldDB" id="A0ABC8U5H8"/>
<gene>
    <name evidence="5" type="ORF">ILEXP_LOCUS46873</name>
</gene>
<evidence type="ECO:0000256" key="2">
    <source>
        <dbReference type="ARBA" id="ARBA00023054"/>
    </source>
</evidence>